<name>X1C1K0_9ZZZZ</name>
<dbReference type="EMBL" id="BART01028399">
    <property type="protein sequence ID" value="GAG90328.1"/>
    <property type="molecule type" value="Genomic_DNA"/>
</dbReference>
<evidence type="ECO:0000313" key="1">
    <source>
        <dbReference type="EMBL" id="GAG90328.1"/>
    </source>
</evidence>
<feature type="non-terminal residue" evidence="1">
    <location>
        <position position="1"/>
    </location>
</feature>
<comment type="caution">
    <text evidence="1">The sequence shown here is derived from an EMBL/GenBank/DDBJ whole genome shotgun (WGS) entry which is preliminary data.</text>
</comment>
<reference evidence="1" key="1">
    <citation type="journal article" date="2014" name="Front. Microbiol.">
        <title>High frequency of phylogenetically diverse reductive dehalogenase-homologous genes in deep subseafloor sedimentary metagenomes.</title>
        <authorList>
            <person name="Kawai M."/>
            <person name="Futagami T."/>
            <person name="Toyoda A."/>
            <person name="Takaki Y."/>
            <person name="Nishi S."/>
            <person name="Hori S."/>
            <person name="Arai W."/>
            <person name="Tsubouchi T."/>
            <person name="Morono Y."/>
            <person name="Uchiyama I."/>
            <person name="Ito T."/>
            <person name="Fujiyama A."/>
            <person name="Inagaki F."/>
            <person name="Takami H."/>
        </authorList>
    </citation>
    <scope>NUCLEOTIDE SEQUENCE</scope>
    <source>
        <strain evidence="1">Expedition CK06-06</strain>
    </source>
</reference>
<sequence>ITIDSTGNVGIGTTGPNALLEVSPVGSDAVKETMRFSLAAAPTSYYNSFKTTFSGVSAAANKLTIGYVNAYLSGDALTIQGDGNVGIGTTSPTAPLEIGTAPEVDQGIAQRWHHYTSDPTAYNLTLKNTVTSEVVRWVFDMVNNNTSYPDVLTLDRGNVGIGTTSPGAKLDVRDAQITPTTAFGVRTWNQVSPQSYLQSTSAAIGTGGALGFGSRDSASTDYALWRIRSVFGAQGAGYGDNFGLLFDAVTDNTGNSNLLNVMTLKGDGNVGI</sequence>
<dbReference type="AlphaFoldDB" id="X1C1K0"/>
<proteinExistence type="predicted"/>
<gene>
    <name evidence="1" type="ORF">S01H4_50089</name>
</gene>
<protein>
    <submittedName>
        <fullName evidence="1">Uncharacterized protein</fullName>
    </submittedName>
</protein>
<accession>X1C1K0</accession>
<feature type="non-terminal residue" evidence="1">
    <location>
        <position position="272"/>
    </location>
</feature>
<organism evidence="1">
    <name type="scientific">marine sediment metagenome</name>
    <dbReference type="NCBI Taxonomy" id="412755"/>
    <lineage>
        <taxon>unclassified sequences</taxon>
        <taxon>metagenomes</taxon>
        <taxon>ecological metagenomes</taxon>
    </lineage>
</organism>